<dbReference type="EMBL" id="JAYKXP010000037">
    <property type="protein sequence ID" value="KAK7040333.1"/>
    <property type="molecule type" value="Genomic_DNA"/>
</dbReference>
<organism evidence="4 5">
    <name type="scientific">Paramarasmius palmivorus</name>
    <dbReference type="NCBI Taxonomy" id="297713"/>
    <lineage>
        <taxon>Eukaryota</taxon>
        <taxon>Fungi</taxon>
        <taxon>Dikarya</taxon>
        <taxon>Basidiomycota</taxon>
        <taxon>Agaricomycotina</taxon>
        <taxon>Agaricomycetes</taxon>
        <taxon>Agaricomycetidae</taxon>
        <taxon>Agaricales</taxon>
        <taxon>Marasmiineae</taxon>
        <taxon>Marasmiaceae</taxon>
        <taxon>Paramarasmius</taxon>
    </lineage>
</organism>
<keyword evidence="2" id="KW-1133">Transmembrane helix</keyword>
<protein>
    <recommendedName>
        <fullName evidence="3">DUF6534 domain-containing protein</fullName>
    </recommendedName>
</protein>
<dbReference type="PANTHER" id="PTHR40465">
    <property type="entry name" value="CHROMOSOME 1, WHOLE GENOME SHOTGUN SEQUENCE"/>
    <property type="match status" value="1"/>
</dbReference>
<dbReference type="Pfam" id="PF20152">
    <property type="entry name" value="DUF6534"/>
    <property type="match status" value="1"/>
</dbReference>
<gene>
    <name evidence="4" type="ORF">VNI00_009801</name>
</gene>
<feature type="region of interest" description="Disordered" evidence="1">
    <location>
        <begin position="197"/>
        <end position="228"/>
    </location>
</feature>
<reference evidence="4 5" key="1">
    <citation type="submission" date="2024-01" db="EMBL/GenBank/DDBJ databases">
        <title>A draft genome for a cacao thread blight-causing isolate of Paramarasmius palmivorus.</title>
        <authorList>
            <person name="Baruah I.K."/>
            <person name="Bukari Y."/>
            <person name="Amoako-Attah I."/>
            <person name="Meinhardt L.W."/>
            <person name="Bailey B.A."/>
            <person name="Cohen S.P."/>
        </authorList>
    </citation>
    <scope>NUCLEOTIDE SEQUENCE [LARGE SCALE GENOMIC DNA]</scope>
    <source>
        <strain evidence="4 5">GH-12</strain>
    </source>
</reference>
<feature type="transmembrane region" description="Helical" evidence="2">
    <location>
        <begin position="30"/>
        <end position="52"/>
    </location>
</feature>
<accession>A0AAW0CPX1</accession>
<evidence type="ECO:0000259" key="3">
    <source>
        <dbReference type="Pfam" id="PF20152"/>
    </source>
</evidence>
<evidence type="ECO:0000256" key="2">
    <source>
        <dbReference type="SAM" id="Phobius"/>
    </source>
</evidence>
<feature type="transmembrane region" description="Helical" evidence="2">
    <location>
        <begin position="72"/>
        <end position="92"/>
    </location>
</feature>
<proteinExistence type="predicted"/>
<dbReference type="Proteomes" id="UP001383192">
    <property type="component" value="Unassembled WGS sequence"/>
</dbReference>
<keyword evidence="2" id="KW-0472">Membrane</keyword>
<comment type="caution">
    <text evidence="4">The sequence shown here is derived from an EMBL/GenBank/DDBJ whole genome shotgun (WGS) entry which is preliminary data.</text>
</comment>
<keyword evidence="5" id="KW-1185">Reference proteome</keyword>
<sequence>MCAMAGSIATAVIIIQHPTYDQRDTVRIPVTIWLGLSAVTDVSITAILIFTLHRMKTTIRKTRNLIKRLTTLAIQTGSPGSVVASIALIIYLNDTESNILTTTLSTQLHNLNSRAYVRQLGARTTQGAEDTTMHLAVGDTFLRGFQTSEAADTRDEAIRMSLRFIYDNILTRHPVDVHRTAVLHIDEQKSVALDHVESTPTDDNDQENFDVKPDVPRRDSVDNTPTAV</sequence>
<name>A0AAW0CPX1_9AGAR</name>
<evidence type="ECO:0000313" key="5">
    <source>
        <dbReference type="Proteomes" id="UP001383192"/>
    </source>
</evidence>
<feature type="domain" description="DUF6534" evidence="3">
    <location>
        <begin position="37"/>
        <end position="115"/>
    </location>
</feature>
<dbReference type="InterPro" id="IPR045339">
    <property type="entry name" value="DUF6534"/>
</dbReference>
<feature type="compositionally biased region" description="Basic and acidic residues" evidence="1">
    <location>
        <begin position="209"/>
        <end position="221"/>
    </location>
</feature>
<keyword evidence="2" id="KW-0812">Transmembrane</keyword>
<dbReference type="AlphaFoldDB" id="A0AAW0CPX1"/>
<evidence type="ECO:0000313" key="4">
    <source>
        <dbReference type="EMBL" id="KAK7040333.1"/>
    </source>
</evidence>
<dbReference type="PANTHER" id="PTHR40465:SF1">
    <property type="entry name" value="DUF6534 DOMAIN-CONTAINING PROTEIN"/>
    <property type="match status" value="1"/>
</dbReference>
<evidence type="ECO:0000256" key="1">
    <source>
        <dbReference type="SAM" id="MobiDB-lite"/>
    </source>
</evidence>